<dbReference type="STRING" id="7168.A0A182NYC4"/>
<sequence length="296" mass="33529">MRKAVVLEEEGSVGRVIERQKQMKPASYADWSTFNRSEKTSCDSNGGLVRKFDDCSMHINDLLNSGESYRIMTKFSRNTTYATYFMTHAIGVYKFLSRISGRRRINLQKLQELYSRSVYCVAIFLILSSSFQISDACSSRTTPKPRPPSSTPRPNITFHTYKCPPAYAAWYCLNDATCFTVKIGDSLLYNCECADGYMGPRCEYKDLDGSYLPTRPRVMLETASIASGAIGSLVLIMIGWCCWCIRRHQQRKCVGKENGVDTVDSPSVLHVVHSERLLRPFGTHHLKTIPMSDSFK</sequence>
<dbReference type="EnsemblMetazoa" id="ADIR014824-RA">
    <property type="protein sequence ID" value="ADIR014824-PA"/>
    <property type="gene ID" value="ADIR014824"/>
</dbReference>
<accession>A0A182NYC4</accession>
<dbReference type="VEuPathDB" id="VectorBase:ADIR014824"/>
<keyword evidence="5" id="KW-1185">Reference proteome</keyword>
<dbReference type="PROSITE" id="PS50026">
    <property type="entry name" value="EGF_3"/>
    <property type="match status" value="1"/>
</dbReference>
<protein>
    <recommendedName>
        <fullName evidence="3">EGF-like domain-containing protein</fullName>
    </recommendedName>
</protein>
<evidence type="ECO:0000259" key="3">
    <source>
        <dbReference type="PROSITE" id="PS50026"/>
    </source>
</evidence>
<dbReference type="GO" id="GO:0048018">
    <property type="term" value="F:receptor ligand activity"/>
    <property type="evidence" value="ECO:0007669"/>
    <property type="project" value="InterPro"/>
</dbReference>
<dbReference type="PANTHER" id="PTHR12332">
    <property type="entry name" value="KEREN-RELATED"/>
    <property type="match status" value="1"/>
</dbReference>
<evidence type="ECO:0000313" key="5">
    <source>
        <dbReference type="Proteomes" id="UP000075884"/>
    </source>
</evidence>
<keyword evidence="2" id="KW-1133">Transmembrane helix</keyword>
<reference evidence="5" key="1">
    <citation type="submission" date="2013-03" db="EMBL/GenBank/DDBJ databases">
        <title>The Genome Sequence of Anopheles dirus WRAIR2.</title>
        <authorList>
            <consortium name="The Broad Institute Genomics Platform"/>
            <person name="Neafsey D.E."/>
            <person name="Walton C."/>
            <person name="Walker B."/>
            <person name="Young S.K."/>
            <person name="Zeng Q."/>
            <person name="Gargeya S."/>
            <person name="Fitzgerald M."/>
            <person name="Haas B."/>
            <person name="Abouelleil A."/>
            <person name="Allen A.W."/>
            <person name="Alvarado L."/>
            <person name="Arachchi H.M."/>
            <person name="Berlin A.M."/>
            <person name="Chapman S.B."/>
            <person name="Gainer-Dewar J."/>
            <person name="Goldberg J."/>
            <person name="Griggs A."/>
            <person name="Gujja S."/>
            <person name="Hansen M."/>
            <person name="Howarth C."/>
            <person name="Imamovic A."/>
            <person name="Ireland A."/>
            <person name="Larimer J."/>
            <person name="McCowan C."/>
            <person name="Murphy C."/>
            <person name="Pearson M."/>
            <person name="Poon T.W."/>
            <person name="Priest M."/>
            <person name="Roberts A."/>
            <person name="Saif S."/>
            <person name="Shea T."/>
            <person name="Sisk P."/>
            <person name="Sykes S."/>
            <person name="Wortman J."/>
            <person name="Nusbaum C."/>
            <person name="Birren B."/>
        </authorList>
    </citation>
    <scope>NUCLEOTIDE SEQUENCE [LARGE SCALE GENOMIC DNA]</scope>
    <source>
        <strain evidence="5">WRAIR2</strain>
    </source>
</reference>
<dbReference type="InterPro" id="IPR043403">
    <property type="entry name" value="Gurken/Spitz"/>
</dbReference>
<dbReference type="PROSITE" id="PS00022">
    <property type="entry name" value="EGF_1"/>
    <property type="match status" value="1"/>
</dbReference>
<dbReference type="InterPro" id="IPR000742">
    <property type="entry name" value="EGF"/>
</dbReference>
<organism evidence="4 5">
    <name type="scientific">Anopheles dirus</name>
    <dbReference type="NCBI Taxonomy" id="7168"/>
    <lineage>
        <taxon>Eukaryota</taxon>
        <taxon>Metazoa</taxon>
        <taxon>Ecdysozoa</taxon>
        <taxon>Arthropoda</taxon>
        <taxon>Hexapoda</taxon>
        <taxon>Insecta</taxon>
        <taxon>Pterygota</taxon>
        <taxon>Neoptera</taxon>
        <taxon>Endopterygota</taxon>
        <taxon>Diptera</taxon>
        <taxon>Nematocera</taxon>
        <taxon>Culicoidea</taxon>
        <taxon>Culicidae</taxon>
        <taxon>Anophelinae</taxon>
        <taxon>Anopheles</taxon>
    </lineage>
</organism>
<evidence type="ECO:0000256" key="1">
    <source>
        <dbReference type="PROSITE-ProRule" id="PRU00076"/>
    </source>
</evidence>
<dbReference type="GO" id="GO:0007173">
    <property type="term" value="P:epidermal growth factor receptor signaling pathway"/>
    <property type="evidence" value="ECO:0007669"/>
    <property type="project" value="InterPro"/>
</dbReference>
<dbReference type="PANTHER" id="PTHR12332:SF1">
    <property type="entry name" value="KEREN-RELATED"/>
    <property type="match status" value="1"/>
</dbReference>
<keyword evidence="2" id="KW-0472">Membrane</keyword>
<proteinExistence type="predicted"/>
<feature type="domain" description="EGF-like" evidence="3">
    <location>
        <begin position="159"/>
        <end position="203"/>
    </location>
</feature>
<dbReference type="Gene3D" id="2.10.25.10">
    <property type="entry name" value="Laminin"/>
    <property type="match status" value="1"/>
</dbReference>
<dbReference type="AlphaFoldDB" id="A0A182NYC4"/>
<evidence type="ECO:0000313" key="4">
    <source>
        <dbReference type="EnsemblMetazoa" id="ADIR014824-PA"/>
    </source>
</evidence>
<keyword evidence="1" id="KW-0245">EGF-like domain</keyword>
<dbReference type="SUPFAM" id="SSF57196">
    <property type="entry name" value="EGF/Laminin"/>
    <property type="match status" value="1"/>
</dbReference>
<keyword evidence="1" id="KW-1015">Disulfide bond</keyword>
<reference evidence="4" key="2">
    <citation type="submission" date="2020-05" db="UniProtKB">
        <authorList>
            <consortium name="EnsemblMetazoa"/>
        </authorList>
    </citation>
    <scope>IDENTIFICATION</scope>
    <source>
        <strain evidence="4">WRAIR2</strain>
    </source>
</reference>
<dbReference type="PROSITE" id="PS01186">
    <property type="entry name" value="EGF_2"/>
    <property type="match status" value="1"/>
</dbReference>
<keyword evidence="2" id="KW-0812">Transmembrane</keyword>
<feature type="transmembrane region" description="Helical" evidence="2">
    <location>
        <begin position="225"/>
        <end position="245"/>
    </location>
</feature>
<evidence type="ECO:0000256" key="2">
    <source>
        <dbReference type="SAM" id="Phobius"/>
    </source>
</evidence>
<dbReference type="CDD" id="cd00054">
    <property type="entry name" value="EGF_CA"/>
    <property type="match status" value="1"/>
</dbReference>
<dbReference type="Proteomes" id="UP000075884">
    <property type="component" value="Unassembled WGS sequence"/>
</dbReference>
<name>A0A182NYC4_9DIPT</name>
<comment type="caution">
    <text evidence="1">Lacks conserved residue(s) required for the propagation of feature annotation.</text>
</comment>
<feature type="disulfide bond" evidence="1">
    <location>
        <begin position="193"/>
        <end position="202"/>
    </location>
</feature>
<dbReference type="GO" id="GO:0005154">
    <property type="term" value="F:epidermal growth factor receptor binding"/>
    <property type="evidence" value="ECO:0007669"/>
    <property type="project" value="InterPro"/>
</dbReference>
<dbReference type="SMART" id="SM00181">
    <property type="entry name" value="EGF"/>
    <property type="match status" value="1"/>
</dbReference>